<organism evidence="1 2">
    <name type="scientific">Phaeobacter gallaeciensis</name>
    <dbReference type="NCBI Taxonomy" id="60890"/>
    <lineage>
        <taxon>Bacteria</taxon>
        <taxon>Pseudomonadati</taxon>
        <taxon>Pseudomonadota</taxon>
        <taxon>Alphaproteobacteria</taxon>
        <taxon>Rhodobacterales</taxon>
        <taxon>Roseobacteraceae</taxon>
        <taxon>Phaeobacter</taxon>
    </lineage>
</organism>
<dbReference type="AlphaFoldDB" id="A0A366X4Z7"/>
<evidence type="ECO:0000313" key="2">
    <source>
        <dbReference type="Proteomes" id="UP000252706"/>
    </source>
</evidence>
<evidence type="ECO:0000313" key="1">
    <source>
        <dbReference type="EMBL" id="RBW60064.1"/>
    </source>
</evidence>
<proteinExistence type="predicted"/>
<protein>
    <submittedName>
        <fullName evidence="1">Uncharacterized protein</fullName>
    </submittedName>
</protein>
<dbReference type="Proteomes" id="UP000252706">
    <property type="component" value="Unassembled WGS sequence"/>
</dbReference>
<dbReference type="EMBL" id="QOCE01000012">
    <property type="protein sequence ID" value="RBW60064.1"/>
    <property type="molecule type" value="Genomic_DNA"/>
</dbReference>
<reference evidence="1 2" key="1">
    <citation type="submission" date="2018-07" db="EMBL/GenBank/DDBJ databases">
        <title>Modular assembly of carbohydrate-degrading microbial communities in the ocean.</title>
        <authorList>
            <person name="Enke T.N."/>
            <person name="Datta M.S."/>
            <person name="Schwartzman J.A."/>
            <person name="Cermak N."/>
            <person name="Schmitz D.A."/>
            <person name="Barrere J."/>
            <person name="Cordero O.X."/>
        </authorList>
    </citation>
    <scope>NUCLEOTIDE SEQUENCE [LARGE SCALE GENOMIC DNA]</scope>
    <source>
        <strain evidence="1 2">C3M10</strain>
    </source>
</reference>
<gene>
    <name evidence="1" type="ORF">DS909_05430</name>
</gene>
<sequence>MLADSYDWSVLIKTLIRAEITVQRCAAFHRLVIWRVQKRQSLGAKRKNPGSDPGFCIGFGQD</sequence>
<comment type="caution">
    <text evidence="1">The sequence shown here is derived from an EMBL/GenBank/DDBJ whole genome shotgun (WGS) entry which is preliminary data.</text>
</comment>
<name>A0A366X4Z7_9RHOB</name>
<accession>A0A366X4Z7</accession>